<comment type="subcellular location">
    <subcellularLocation>
        <location evidence="1 7">Cell membrane</location>
        <topology evidence="1 7">Multi-pass membrane protein</topology>
    </subcellularLocation>
</comment>
<evidence type="ECO:0000256" key="3">
    <source>
        <dbReference type="ARBA" id="ARBA00022475"/>
    </source>
</evidence>
<dbReference type="Gene3D" id="1.10.3720.10">
    <property type="entry name" value="MetI-like"/>
    <property type="match status" value="1"/>
</dbReference>
<feature type="transmembrane region" description="Helical" evidence="7">
    <location>
        <begin position="136"/>
        <end position="157"/>
    </location>
</feature>
<evidence type="ECO:0000256" key="4">
    <source>
        <dbReference type="ARBA" id="ARBA00022692"/>
    </source>
</evidence>
<evidence type="ECO:0000256" key="5">
    <source>
        <dbReference type="ARBA" id="ARBA00022989"/>
    </source>
</evidence>
<comment type="caution">
    <text evidence="9">The sequence shown here is derived from an EMBL/GenBank/DDBJ whole genome shotgun (WGS) entry which is preliminary data.</text>
</comment>
<feature type="transmembrane region" description="Helical" evidence="7">
    <location>
        <begin position="201"/>
        <end position="224"/>
    </location>
</feature>
<dbReference type="Pfam" id="PF00528">
    <property type="entry name" value="BPD_transp_1"/>
    <property type="match status" value="1"/>
</dbReference>
<evidence type="ECO:0000313" key="10">
    <source>
        <dbReference type="Proteomes" id="UP000617402"/>
    </source>
</evidence>
<feature type="transmembrane region" description="Helical" evidence="7">
    <location>
        <begin position="112"/>
        <end position="130"/>
    </location>
</feature>
<proteinExistence type="inferred from homology"/>
<dbReference type="PROSITE" id="PS50928">
    <property type="entry name" value="ABC_TM1"/>
    <property type="match status" value="1"/>
</dbReference>
<organism evidence="9 10">
    <name type="scientific">Heliobacterium chlorum</name>
    <dbReference type="NCBI Taxonomy" id="2698"/>
    <lineage>
        <taxon>Bacteria</taxon>
        <taxon>Bacillati</taxon>
        <taxon>Bacillota</taxon>
        <taxon>Clostridia</taxon>
        <taxon>Eubacteriales</taxon>
        <taxon>Heliobacteriaceae</taxon>
        <taxon>Heliobacterium</taxon>
    </lineage>
</organism>
<feature type="domain" description="ABC transmembrane type-1" evidence="8">
    <location>
        <begin position="72"/>
        <end position="252"/>
    </location>
</feature>
<keyword evidence="6 7" id="KW-0472">Membrane</keyword>
<dbReference type="InterPro" id="IPR000515">
    <property type="entry name" value="MetI-like"/>
</dbReference>
<dbReference type="InterPro" id="IPR035906">
    <property type="entry name" value="MetI-like_sf"/>
</dbReference>
<reference evidence="9 10" key="1">
    <citation type="submission" date="2020-07" db="EMBL/GenBank/DDBJ databases">
        <title>Draft whole-genome sequence of Heliobacterium chlorum DSM 3682, type strain.</title>
        <authorList>
            <person name="Kyndt J.A."/>
            <person name="Meyer T.E."/>
            <person name="Imhoff J.F."/>
        </authorList>
    </citation>
    <scope>NUCLEOTIDE SEQUENCE [LARGE SCALE GENOMIC DNA]</scope>
    <source>
        <strain evidence="9 10">DSM 3682</strain>
    </source>
</reference>
<name>A0ABR7SZ61_HELCL</name>
<evidence type="ECO:0000256" key="2">
    <source>
        <dbReference type="ARBA" id="ARBA00022448"/>
    </source>
</evidence>
<keyword evidence="5 7" id="KW-1133">Transmembrane helix</keyword>
<feature type="transmembrane region" description="Helical" evidence="7">
    <location>
        <begin position="80"/>
        <end position="100"/>
    </location>
</feature>
<feature type="transmembrane region" description="Helical" evidence="7">
    <location>
        <begin position="231"/>
        <end position="252"/>
    </location>
</feature>
<dbReference type="EMBL" id="JACVHF010000001">
    <property type="protein sequence ID" value="MBC9783023.1"/>
    <property type="molecule type" value="Genomic_DNA"/>
</dbReference>
<evidence type="ECO:0000313" key="9">
    <source>
        <dbReference type="EMBL" id="MBC9783023.1"/>
    </source>
</evidence>
<keyword evidence="4 7" id="KW-0812">Transmembrane</keyword>
<dbReference type="RefSeq" id="WP_188038211.1">
    <property type="nucleotide sequence ID" value="NZ_JACVHF010000001.1"/>
</dbReference>
<keyword evidence="10" id="KW-1185">Reference proteome</keyword>
<sequence length="276" mass="30182">MSTIPRQQYLQKIRKEKWLIILTQAFIVIAFIVAWEVMASARIIDPFLFSRPSQILELLIKLAQEGELLHHVGVTVGETLAGFFLGTLLGLLAAVLLWWFPSLARLMDPFLVVLNSTPKIALGPIFIVWMGNGYGAILTMALTISVITTITVIYSGFTEVPEGYVKLIRVFGGNRWDILRKVILPASVPTIIAALKVNIGLTLVGVIVGEFLVSKSGLGYLIIYGGQVFQLTLVITSIVILAVVAAALYQFVAWFERHWTSNPTSGSARARVGSGG</sequence>
<gene>
    <name evidence="9" type="ORF">H1S01_00705</name>
</gene>
<dbReference type="PANTHER" id="PTHR30151">
    <property type="entry name" value="ALKANE SULFONATE ABC TRANSPORTER-RELATED, MEMBRANE SUBUNIT"/>
    <property type="match status" value="1"/>
</dbReference>
<feature type="transmembrane region" description="Helical" evidence="7">
    <location>
        <begin position="21"/>
        <end position="44"/>
    </location>
</feature>
<keyword evidence="2 7" id="KW-0813">Transport</keyword>
<dbReference type="SUPFAM" id="SSF161098">
    <property type="entry name" value="MetI-like"/>
    <property type="match status" value="1"/>
</dbReference>
<accession>A0ABR7SZ61</accession>
<evidence type="ECO:0000256" key="7">
    <source>
        <dbReference type="RuleBase" id="RU363032"/>
    </source>
</evidence>
<evidence type="ECO:0000256" key="1">
    <source>
        <dbReference type="ARBA" id="ARBA00004651"/>
    </source>
</evidence>
<protein>
    <submittedName>
        <fullName evidence="9">ABC transporter permease</fullName>
    </submittedName>
</protein>
<dbReference type="CDD" id="cd06261">
    <property type="entry name" value="TM_PBP2"/>
    <property type="match status" value="1"/>
</dbReference>
<keyword evidence="3" id="KW-1003">Cell membrane</keyword>
<dbReference type="PANTHER" id="PTHR30151:SF19">
    <property type="entry name" value="ABC TRANSPORTER PERMEASE"/>
    <property type="match status" value="1"/>
</dbReference>
<dbReference type="Proteomes" id="UP000617402">
    <property type="component" value="Unassembled WGS sequence"/>
</dbReference>
<evidence type="ECO:0000256" key="6">
    <source>
        <dbReference type="ARBA" id="ARBA00023136"/>
    </source>
</evidence>
<comment type="similarity">
    <text evidence="7">Belongs to the binding-protein-dependent transport system permease family.</text>
</comment>
<evidence type="ECO:0000259" key="8">
    <source>
        <dbReference type="PROSITE" id="PS50928"/>
    </source>
</evidence>